<evidence type="ECO:0000313" key="1">
    <source>
        <dbReference type="EMBL" id="MBA5247546.1"/>
    </source>
</evidence>
<gene>
    <name evidence="2" type="ORF">H1R16_04640</name>
    <name evidence="1" type="ORF">H2507_10230</name>
</gene>
<dbReference type="RefSeq" id="WP_181887642.1">
    <property type="nucleotide sequence ID" value="NZ_CP059472.1"/>
</dbReference>
<dbReference type="AlphaFoldDB" id="A0A7D7LNF2"/>
<proteinExistence type="predicted"/>
<sequence length="136" mass="15779">MQNTDPTKYYVLYDGDCGFCNFWVQWILEKDEKDRFMFASLQSPFGQEFLKERGLETQDFNTLYLWKPQGFYLVKSKAVVEIAKILGGTYGFLARLNFLPVALTDVIYDKIAANRQKLATESCLLPTPEQRKKIIS</sequence>
<dbReference type="PANTHER" id="PTHR33639">
    <property type="entry name" value="THIOL-DISULFIDE OXIDOREDUCTASE DCC"/>
    <property type="match status" value="1"/>
</dbReference>
<dbReference type="Proteomes" id="UP000539710">
    <property type="component" value="Unassembled WGS sequence"/>
</dbReference>
<reference evidence="2 3" key="1">
    <citation type="submission" date="2020-07" db="EMBL/GenBank/DDBJ databases">
        <title>Chryseobacterium sp.cx-624.</title>
        <authorList>
            <person name="Yang C."/>
        </authorList>
    </citation>
    <scope>NUCLEOTIDE SEQUENCE [LARGE SCALE GENOMIC DNA]</scope>
    <source>
        <strain evidence="2">Cx-624</strain>
        <strain evidence="3">cx-624</strain>
    </source>
</reference>
<dbReference type="Pfam" id="PF04134">
    <property type="entry name" value="DCC1-like"/>
    <property type="match status" value="1"/>
</dbReference>
<accession>A0A7D7LNF2</accession>
<dbReference type="EMBL" id="CP059472">
    <property type="protein sequence ID" value="QMS99299.1"/>
    <property type="molecule type" value="Genomic_DNA"/>
</dbReference>
<dbReference type="InterPro" id="IPR052927">
    <property type="entry name" value="DCC_oxidoreductase"/>
</dbReference>
<dbReference type="PANTHER" id="PTHR33639:SF2">
    <property type="entry name" value="DUF393 DOMAIN-CONTAINING PROTEIN"/>
    <property type="match status" value="1"/>
</dbReference>
<dbReference type="EMBL" id="JACEUX010000003">
    <property type="protein sequence ID" value="MBA5247546.1"/>
    <property type="molecule type" value="Genomic_DNA"/>
</dbReference>
<dbReference type="Proteomes" id="UP000515349">
    <property type="component" value="Chromosome"/>
</dbReference>
<evidence type="ECO:0000313" key="3">
    <source>
        <dbReference type="Proteomes" id="UP000515349"/>
    </source>
</evidence>
<organism evidence="2 3">
    <name type="scientific">Marnyiella aurantia</name>
    <dbReference type="NCBI Taxonomy" id="2758037"/>
    <lineage>
        <taxon>Bacteria</taxon>
        <taxon>Pseudomonadati</taxon>
        <taxon>Bacteroidota</taxon>
        <taxon>Flavobacteriia</taxon>
        <taxon>Flavobacteriales</taxon>
        <taxon>Weeksellaceae</taxon>
        <taxon>Marnyiella</taxon>
    </lineage>
</organism>
<reference evidence="4" key="2">
    <citation type="submission" date="2020-07" db="EMBL/GenBank/DDBJ databases">
        <title>Flavobacterium sp. xlx-214.</title>
        <authorList>
            <person name="Yang C."/>
        </authorList>
    </citation>
    <scope>NUCLEOTIDE SEQUENCE [LARGE SCALE GENOMIC DNA]</scope>
    <source>
        <strain evidence="4">CX-624</strain>
    </source>
</reference>
<keyword evidence="4" id="KW-1185">Reference proteome</keyword>
<dbReference type="GO" id="GO:0015035">
    <property type="term" value="F:protein-disulfide reductase activity"/>
    <property type="evidence" value="ECO:0007669"/>
    <property type="project" value="InterPro"/>
</dbReference>
<name>A0A7D7LNF2_9FLAO</name>
<evidence type="ECO:0000313" key="4">
    <source>
        <dbReference type="Proteomes" id="UP000539710"/>
    </source>
</evidence>
<dbReference type="InterPro" id="IPR007263">
    <property type="entry name" value="DCC1-like"/>
</dbReference>
<dbReference type="KEGG" id="cbau:H1R16_04640"/>
<reference evidence="1" key="3">
    <citation type="submission" date="2020-07" db="EMBL/GenBank/DDBJ databases">
        <authorList>
            <person name="Yang C."/>
        </authorList>
    </citation>
    <scope>NUCLEOTIDE SEQUENCE</scope>
    <source>
        <strain evidence="1">Cx-624</strain>
    </source>
</reference>
<evidence type="ECO:0000313" key="2">
    <source>
        <dbReference type="EMBL" id="QMS99299.1"/>
    </source>
</evidence>
<protein>
    <submittedName>
        <fullName evidence="2">DUF393 domain-containing protein</fullName>
    </submittedName>
</protein>